<dbReference type="EMBL" id="JAAALK010000289">
    <property type="protein sequence ID" value="KAG8051097.1"/>
    <property type="molecule type" value="Genomic_DNA"/>
</dbReference>
<dbReference type="InterPro" id="IPR015353">
    <property type="entry name" value="Rubisco_LSMT_subst-bd"/>
</dbReference>
<dbReference type="Proteomes" id="UP000729402">
    <property type="component" value="Unassembled WGS sequence"/>
</dbReference>
<proteinExistence type="predicted"/>
<dbReference type="AlphaFoldDB" id="A0A8J5RP27"/>
<dbReference type="OrthoDB" id="341421at2759"/>
<accession>A0A8J5RP27</accession>
<gene>
    <name evidence="2" type="ORF">GUJ93_ZPchr0009g1248</name>
</gene>
<keyword evidence="3" id="KW-1185">Reference proteome</keyword>
<evidence type="ECO:0000313" key="3">
    <source>
        <dbReference type="Proteomes" id="UP000729402"/>
    </source>
</evidence>
<feature type="domain" description="Rubisco LSMT substrate-binding" evidence="1">
    <location>
        <begin position="174"/>
        <end position="241"/>
    </location>
</feature>
<reference evidence="2" key="1">
    <citation type="journal article" date="2021" name="bioRxiv">
        <title>Whole Genome Assembly and Annotation of Northern Wild Rice, Zizania palustris L., Supports a Whole Genome Duplication in the Zizania Genus.</title>
        <authorList>
            <person name="Haas M."/>
            <person name="Kono T."/>
            <person name="Macchietto M."/>
            <person name="Millas R."/>
            <person name="McGilp L."/>
            <person name="Shao M."/>
            <person name="Duquette J."/>
            <person name="Hirsch C.N."/>
            <person name="Kimball J."/>
        </authorList>
    </citation>
    <scope>NUCLEOTIDE SEQUENCE</scope>
    <source>
        <tissue evidence="2">Fresh leaf tissue</tissue>
    </source>
</reference>
<protein>
    <recommendedName>
        <fullName evidence="1">Rubisco LSMT substrate-binding domain-containing protein</fullName>
    </recommendedName>
</protein>
<sequence length="245" mass="28072">MYEKKQGKDSFWYPYIKELDRQRGRGQLAVESPLLWSESELNYLKGSPIRDQVVARNEGIRREYNELDTLWFMAGSLFQQYPFDIPTEAFPFEIFKQAFVAVQSCVVHLQSNCKAMLTAVGDSVRLVVDRPYKAEEPIIVWCGPQPNSRLLLNYGFIDEDNPFDRIVIEASLNTEDPQFQEKRMVAQRNGKLAIQNFHVCVGKEKETIAEILPYLRLGYISDPDEIQAILSSEGDTCPVSLLALP</sequence>
<organism evidence="2 3">
    <name type="scientific">Zizania palustris</name>
    <name type="common">Northern wild rice</name>
    <dbReference type="NCBI Taxonomy" id="103762"/>
    <lineage>
        <taxon>Eukaryota</taxon>
        <taxon>Viridiplantae</taxon>
        <taxon>Streptophyta</taxon>
        <taxon>Embryophyta</taxon>
        <taxon>Tracheophyta</taxon>
        <taxon>Spermatophyta</taxon>
        <taxon>Magnoliopsida</taxon>
        <taxon>Liliopsida</taxon>
        <taxon>Poales</taxon>
        <taxon>Poaceae</taxon>
        <taxon>BOP clade</taxon>
        <taxon>Oryzoideae</taxon>
        <taxon>Oryzeae</taxon>
        <taxon>Zizaniinae</taxon>
        <taxon>Zizania</taxon>
    </lineage>
</organism>
<dbReference type="GO" id="GO:0016279">
    <property type="term" value="F:protein-lysine N-methyltransferase activity"/>
    <property type="evidence" value="ECO:0007669"/>
    <property type="project" value="TreeGrafter"/>
</dbReference>
<evidence type="ECO:0000313" key="2">
    <source>
        <dbReference type="EMBL" id="KAG8051097.1"/>
    </source>
</evidence>
<dbReference type="PANTHER" id="PTHR13271">
    <property type="entry name" value="UNCHARACTERIZED PUTATIVE METHYLTRANSFERASE"/>
    <property type="match status" value="1"/>
</dbReference>
<evidence type="ECO:0000259" key="1">
    <source>
        <dbReference type="Pfam" id="PF09273"/>
    </source>
</evidence>
<reference evidence="2" key="2">
    <citation type="submission" date="2021-02" db="EMBL/GenBank/DDBJ databases">
        <authorList>
            <person name="Kimball J.A."/>
            <person name="Haas M.W."/>
            <person name="Macchietto M."/>
            <person name="Kono T."/>
            <person name="Duquette J."/>
            <person name="Shao M."/>
        </authorList>
    </citation>
    <scope>NUCLEOTIDE SEQUENCE</scope>
    <source>
        <tissue evidence="2">Fresh leaf tissue</tissue>
    </source>
</reference>
<name>A0A8J5RP27_ZIZPA</name>
<comment type="caution">
    <text evidence="2">The sequence shown here is derived from an EMBL/GenBank/DDBJ whole genome shotgun (WGS) entry which is preliminary data.</text>
</comment>
<dbReference type="PANTHER" id="PTHR13271:SF9">
    <property type="entry name" value="RUBISCO METHYLTRANSFERASE FAMILY PROTEIN"/>
    <property type="match status" value="1"/>
</dbReference>
<dbReference type="GO" id="GO:0009570">
    <property type="term" value="C:chloroplast stroma"/>
    <property type="evidence" value="ECO:0007669"/>
    <property type="project" value="TreeGrafter"/>
</dbReference>
<dbReference type="Pfam" id="PF09273">
    <property type="entry name" value="Rubis-subs-bind"/>
    <property type="match status" value="1"/>
</dbReference>
<dbReference type="InterPro" id="IPR050600">
    <property type="entry name" value="SETD3_SETD6_MTase"/>
</dbReference>